<keyword evidence="3" id="KW-0378">Hydrolase</keyword>
<gene>
    <name evidence="3" type="ORF">I0K15_04400</name>
</gene>
<dbReference type="AlphaFoldDB" id="A0A7S9LTH7"/>
<feature type="domain" description="Fumarylacetoacetase-like C-terminal" evidence="1">
    <location>
        <begin position="81"/>
        <end position="330"/>
    </location>
</feature>
<evidence type="ECO:0000313" key="4">
    <source>
        <dbReference type="Proteomes" id="UP000594800"/>
    </source>
</evidence>
<feature type="domain" description="Fumarylacetoacetase N-terminal" evidence="2">
    <location>
        <begin position="1"/>
        <end position="77"/>
    </location>
</feature>
<dbReference type="PANTHER" id="PTHR43211:SF1">
    <property type="entry name" value="BLL6422 PROTEIN"/>
    <property type="match status" value="1"/>
</dbReference>
<evidence type="ECO:0000259" key="2">
    <source>
        <dbReference type="Pfam" id="PF18288"/>
    </source>
</evidence>
<dbReference type="Gene3D" id="3.90.850.10">
    <property type="entry name" value="Fumarylacetoacetase-like, C-terminal domain"/>
    <property type="match status" value="1"/>
</dbReference>
<keyword evidence="4" id="KW-1185">Reference proteome</keyword>
<dbReference type="Pfam" id="PF18288">
    <property type="entry name" value="FAA_hydro_N_2"/>
    <property type="match status" value="1"/>
</dbReference>
<evidence type="ECO:0000313" key="3">
    <source>
        <dbReference type="EMBL" id="QPH54999.1"/>
    </source>
</evidence>
<dbReference type="Proteomes" id="UP000594800">
    <property type="component" value="Chromosome"/>
</dbReference>
<dbReference type="EMBL" id="CP064942">
    <property type="protein sequence ID" value="QPH54999.1"/>
    <property type="molecule type" value="Genomic_DNA"/>
</dbReference>
<proteinExistence type="predicted"/>
<dbReference type="PANTHER" id="PTHR43211">
    <property type="entry name" value="FUMARYLACETOACETATE HYDROLASE"/>
    <property type="match status" value="1"/>
</dbReference>
<name>A0A7S9LTH7_9RHOB</name>
<accession>A0A7S9LTH7</accession>
<dbReference type="SUPFAM" id="SSF56529">
    <property type="entry name" value="FAH"/>
    <property type="match status" value="1"/>
</dbReference>
<dbReference type="InterPro" id="IPR036663">
    <property type="entry name" value="Fumarylacetoacetase_C_sf"/>
</dbReference>
<dbReference type="Pfam" id="PF01557">
    <property type="entry name" value="FAA_hydrolase"/>
    <property type="match status" value="1"/>
</dbReference>
<dbReference type="InterPro" id="IPR041072">
    <property type="entry name" value="FAA_hydro_N"/>
</dbReference>
<dbReference type="GO" id="GO:0016787">
    <property type="term" value="F:hydrolase activity"/>
    <property type="evidence" value="ECO:0007669"/>
    <property type="project" value="UniProtKB-KW"/>
</dbReference>
<organism evidence="3 4">
    <name type="scientific">Pontivivens ytuae</name>
    <dbReference type="NCBI Taxonomy" id="2789856"/>
    <lineage>
        <taxon>Bacteria</taxon>
        <taxon>Pseudomonadati</taxon>
        <taxon>Pseudomonadota</taxon>
        <taxon>Alphaproteobacteria</taxon>
        <taxon>Rhodobacterales</taxon>
        <taxon>Paracoccaceae</taxon>
        <taxon>Pontivivens</taxon>
    </lineage>
</organism>
<dbReference type="RefSeq" id="WP_196104199.1">
    <property type="nucleotide sequence ID" value="NZ_CP064942.1"/>
</dbReference>
<dbReference type="KEGG" id="poz:I0K15_04400"/>
<dbReference type="InterPro" id="IPR011234">
    <property type="entry name" value="Fumarylacetoacetase-like_C"/>
</dbReference>
<evidence type="ECO:0000259" key="1">
    <source>
        <dbReference type="Pfam" id="PF01557"/>
    </source>
</evidence>
<protein>
    <submittedName>
        <fullName evidence="3">Fumarylacetoacetate hydrolase family protein</fullName>
    </submittedName>
</protein>
<sequence>MKLATLKDGSRDGRLVVVSNDLTRCTDANRIAPTMQHALDFWDAVAPELEAMARGLESGSVPAERFHERQALSPLPRAYQWADGSAYINHVELVRKARGAEMPPSFYDDPLIYQGGSDSFLAPRDPIPSRPDWGTDFEGEVAVITGDVPMGCDEETARELIRLVMLVNDVSLRGLIPGELGKGFGFFQGKPSSAFSPVAVTPAALPGWRDGKLHGTLHVDHNGAPFGRADAGIDMTFDFGRLIAHAARTRSLSAGTIIGSGTVSNKLDGGPGKPVAEGGAGYSCIAELRMIETIADGTARSPFLAPGDTVRIEMPGPDGRSLFGAIEQEVVAA</sequence>
<reference evidence="3 4" key="1">
    <citation type="submission" date="2020-11" db="EMBL/GenBank/DDBJ databases">
        <title>Description of Pontivivens ytuae sp. nov. isolated from deep sea sediment of Mariana Trench.</title>
        <authorList>
            <person name="Wang Z."/>
            <person name="Sun Q.-L."/>
            <person name="Xu X.-D."/>
            <person name="Tang Y.-Z."/>
            <person name="Zhang J."/>
        </authorList>
    </citation>
    <scope>NUCLEOTIDE SEQUENCE [LARGE SCALE GENOMIC DNA]</scope>
    <source>
        <strain evidence="3 4">MT2928</strain>
    </source>
</reference>